<evidence type="ECO:0000313" key="2">
    <source>
        <dbReference type="EMBL" id="SEJ87836.1"/>
    </source>
</evidence>
<proteinExistence type="predicted"/>
<dbReference type="AlphaFoldDB" id="A0A1H7CEF1"/>
<dbReference type="NCBIfam" id="TIGR03357">
    <property type="entry name" value="VI_zyme"/>
    <property type="match status" value="1"/>
</dbReference>
<dbReference type="Proteomes" id="UP000198866">
    <property type="component" value="Unassembled WGS sequence"/>
</dbReference>
<protein>
    <submittedName>
        <fullName evidence="2">Type VI secretion system protein</fullName>
    </submittedName>
</protein>
<organism evidence="2 3">
    <name type="scientific">Paraburkholderia diazotrophica</name>
    <dbReference type="NCBI Taxonomy" id="667676"/>
    <lineage>
        <taxon>Bacteria</taxon>
        <taxon>Pseudomonadati</taxon>
        <taxon>Pseudomonadota</taxon>
        <taxon>Betaproteobacteria</taxon>
        <taxon>Burkholderiales</taxon>
        <taxon>Burkholderiaceae</taxon>
        <taxon>Paraburkholderia</taxon>
    </lineage>
</organism>
<dbReference type="RefSeq" id="WP_090869902.1">
    <property type="nucleotide sequence ID" value="NZ_FNYE01000021.1"/>
</dbReference>
<feature type="domain" description="IraD/Gp25-like" evidence="1">
    <location>
        <begin position="35"/>
        <end position="117"/>
    </location>
</feature>
<keyword evidence="3" id="KW-1185">Reference proteome</keyword>
<reference evidence="3" key="1">
    <citation type="submission" date="2016-10" db="EMBL/GenBank/DDBJ databases">
        <authorList>
            <person name="Varghese N."/>
            <person name="Submissions S."/>
        </authorList>
    </citation>
    <scope>NUCLEOTIDE SEQUENCE [LARGE SCALE GENOMIC DNA]</scope>
    <source>
        <strain evidence="3">LMG 26031</strain>
    </source>
</reference>
<dbReference type="InterPro" id="IPR017737">
    <property type="entry name" value="TssE1-like"/>
</dbReference>
<accession>A0A1H7CEF1</accession>
<evidence type="ECO:0000313" key="3">
    <source>
        <dbReference type="Proteomes" id="UP000198866"/>
    </source>
</evidence>
<dbReference type="Pfam" id="PF04965">
    <property type="entry name" value="GPW_gp25"/>
    <property type="match status" value="1"/>
</dbReference>
<dbReference type="Gene3D" id="3.10.450.40">
    <property type="match status" value="1"/>
</dbReference>
<dbReference type="STRING" id="667676.SAMN05192539_1021108"/>
<dbReference type="InterPro" id="IPR007048">
    <property type="entry name" value="IraD/Gp25-like"/>
</dbReference>
<dbReference type="SUPFAM" id="SSF160719">
    <property type="entry name" value="gpW/gp25-like"/>
    <property type="match status" value="1"/>
</dbReference>
<name>A0A1H7CEF1_9BURK</name>
<gene>
    <name evidence="2" type="ORF">SAMN05192539_1021108</name>
</gene>
<dbReference type="EMBL" id="FNYE01000021">
    <property type="protein sequence ID" value="SEJ87836.1"/>
    <property type="molecule type" value="Genomic_DNA"/>
</dbReference>
<dbReference type="OrthoDB" id="1524306at2"/>
<evidence type="ECO:0000259" key="1">
    <source>
        <dbReference type="Pfam" id="PF04965"/>
    </source>
</evidence>
<sequence>MSGGGGPGLFEMLTGHFANGVAIDEFDAQTQTFLSVQDNIHRILNSRRNGLAHLPDYGLDDLSEIYRHLPASAHKLRREIEVTLLKYEPRLSSIEISIEATAPGMLLSFTMACHLRTDGLVRFGTHFTPDGRTRLKMLNRDADRY</sequence>